<feature type="compositionally biased region" description="Basic and acidic residues" evidence="2">
    <location>
        <begin position="676"/>
        <end position="700"/>
    </location>
</feature>
<feature type="compositionally biased region" description="Acidic residues" evidence="2">
    <location>
        <begin position="153"/>
        <end position="168"/>
    </location>
</feature>
<feature type="compositionally biased region" description="Basic and acidic residues" evidence="2">
    <location>
        <begin position="534"/>
        <end position="548"/>
    </location>
</feature>
<feature type="compositionally biased region" description="Basic and acidic residues" evidence="2">
    <location>
        <begin position="1217"/>
        <end position="1265"/>
    </location>
</feature>
<feature type="region of interest" description="Disordered" evidence="2">
    <location>
        <begin position="914"/>
        <end position="980"/>
    </location>
</feature>
<feature type="compositionally biased region" description="Polar residues" evidence="2">
    <location>
        <begin position="2302"/>
        <end position="2316"/>
    </location>
</feature>
<feature type="region of interest" description="Disordered" evidence="2">
    <location>
        <begin position="2467"/>
        <end position="2534"/>
    </location>
</feature>
<feature type="region of interest" description="Disordered" evidence="2">
    <location>
        <begin position="2656"/>
        <end position="2704"/>
    </location>
</feature>
<feature type="region of interest" description="Disordered" evidence="2">
    <location>
        <begin position="2917"/>
        <end position="2946"/>
    </location>
</feature>
<feature type="compositionally biased region" description="Low complexity" evidence="2">
    <location>
        <begin position="705"/>
        <end position="727"/>
    </location>
</feature>
<feature type="region of interest" description="Disordered" evidence="2">
    <location>
        <begin position="2574"/>
        <end position="2613"/>
    </location>
</feature>
<feature type="region of interest" description="Disordered" evidence="2">
    <location>
        <begin position="1210"/>
        <end position="1478"/>
    </location>
</feature>
<feature type="compositionally biased region" description="Polar residues" evidence="2">
    <location>
        <begin position="445"/>
        <end position="454"/>
    </location>
</feature>
<feature type="compositionally biased region" description="Polar residues" evidence="2">
    <location>
        <begin position="506"/>
        <end position="517"/>
    </location>
</feature>
<feature type="compositionally biased region" description="Basic and acidic residues" evidence="2">
    <location>
        <begin position="658"/>
        <end position="667"/>
    </location>
</feature>
<feature type="compositionally biased region" description="Gly residues" evidence="2">
    <location>
        <begin position="1395"/>
        <end position="1410"/>
    </location>
</feature>
<feature type="compositionally biased region" description="Low complexity" evidence="2">
    <location>
        <begin position="2929"/>
        <end position="2946"/>
    </location>
</feature>
<feature type="region of interest" description="Disordered" evidence="2">
    <location>
        <begin position="1"/>
        <end position="25"/>
    </location>
</feature>
<feature type="region of interest" description="Disordered" evidence="2">
    <location>
        <begin position="324"/>
        <end position="873"/>
    </location>
</feature>
<keyword evidence="1" id="KW-0175">Coiled coil</keyword>
<feature type="compositionally biased region" description="Low complexity" evidence="2">
    <location>
        <begin position="2678"/>
        <end position="2697"/>
    </location>
</feature>
<feature type="region of interest" description="Disordered" evidence="2">
    <location>
        <begin position="92"/>
        <end position="187"/>
    </location>
</feature>
<protein>
    <submittedName>
        <fullName evidence="3">Uncharacterized protein</fullName>
    </submittedName>
</protein>
<feature type="compositionally biased region" description="Basic and acidic residues" evidence="2">
    <location>
        <begin position="106"/>
        <end position="124"/>
    </location>
</feature>
<feature type="compositionally biased region" description="Low complexity" evidence="2">
    <location>
        <begin position="2248"/>
        <end position="2262"/>
    </location>
</feature>
<feature type="compositionally biased region" description="Pro residues" evidence="2">
    <location>
        <begin position="2776"/>
        <end position="2790"/>
    </location>
</feature>
<evidence type="ECO:0000313" key="4">
    <source>
        <dbReference type="Proteomes" id="UP001500124"/>
    </source>
</evidence>
<feature type="compositionally biased region" description="Basic and acidic residues" evidence="2">
    <location>
        <begin position="820"/>
        <end position="848"/>
    </location>
</feature>
<feature type="compositionally biased region" description="Acidic residues" evidence="2">
    <location>
        <begin position="777"/>
        <end position="788"/>
    </location>
</feature>
<feature type="compositionally biased region" description="Basic and acidic residues" evidence="2">
    <location>
        <begin position="455"/>
        <end position="479"/>
    </location>
</feature>
<feature type="compositionally biased region" description="Basic and acidic residues" evidence="2">
    <location>
        <begin position="941"/>
        <end position="964"/>
    </location>
</feature>
<feature type="region of interest" description="Disordered" evidence="2">
    <location>
        <begin position="2135"/>
        <end position="2197"/>
    </location>
</feature>
<feature type="compositionally biased region" description="Basic and acidic residues" evidence="2">
    <location>
        <begin position="1304"/>
        <end position="1321"/>
    </location>
</feature>
<keyword evidence="4" id="KW-1185">Reference proteome</keyword>
<feature type="compositionally biased region" description="Basic and acidic residues" evidence="2">
    <location>
        <begin position="568"/>
        <end position="587"/>
    </location>
</feature>
<feature type="compositionally biased region" description="Basic and acidic residues" evidence="2">
    <location>
        <begin position="487"/>
        <end position="502"/>
    </location>
</feature>
<feature type="compositionally biased region" description="Basic and acidic residues" evidence="2">
    <location>
        <begin position="1175"/>
        <end position="1195"/>
    </location>
</feature>
<feature type="compositionally biased region" description="Low complexity" evidence="2">
    <location>
        <begin position="1411"/>
        <end position="1420"/>
    </location>
</feature>
<feature type="coiled-coil region" evidence="1">
    <location>
        <begin position="3217"/>
        <end position="3244"/>
    </location>
</feature>
<feature type="compositionally biased region" description="Acidic residues" evidence="2">
    <location>
        <begin position="1358"/>
        <end position="1381"/>
    </location>
</feature>
<sequence length="3423" mass="372218">MVRGMLNRPAAAHAESPDLSDLETKAARRAWNPALHPRDSKGRFIETGGTVRLWGGKLARVVRALPNDRILVQDQTGPDEFNGRRHTTSAKWVSMVARPDGSAPTADERKVVDEDARRTKDPRRGNGVGHDDDGDPTTPNQPHGADDQGQPIGDDDGDGPDDEDDQDEPDHGRHPVNVHALPNKRHAAGSRFKDTAAVRQHFTQLADRPGQKPEMSTFLHSIAGDDDLRTTRSGNLAILRDDATGRWYLTATGTGQRMTGAGDFANPQEAARFATHLENTARTGGPQGFPFDFSNPDLDHAARSWKTGNGENIQAAITRARAEFDAAPAPAKRGAARRPRPAAGTPGTPAAPAAPPTPAEAGHPSPEQHGSHQPTDHEQQRLEELRSRPPVADLTDEQLRAEYDELVGGDFRNASPLTQGPFESRLEDVKRERRDRDKRALTNRGEPSSLTTEQLRQEQAELARTRTSYETDDVAEVRKQRAAAVDAEVHRRDSEGSSRPDEPGSVTLSPDDVSQQLDAVRPEGSKAPSSMSDGEIRDEIVDLMEREMANGGELPGVDRTRLQVLEAEEARRAGRAPKREEKPKPPAEEPGGLFDVEPDQQQRFVADPDNPDDQADDPFGTPDMFADAEGRDTSRLRAPLARRPADFQVGDRFVGADGRTHTVKEPPLRTSRGRVRVVDEDGQEHLLAPDKELRVLHPDEDAPEVPEANAPDADAPEAEAPSADTPDSGTPTVDAPEAGAPTPDTADVPDANATPEAGPDNATAPDAPIRTTSPADMTDDDIEAELEELLAWQRRHVSSTGEGPRVQGSAMLALSPVANRRGDLHEEQRKRSLARRDREKRETEKQERAAALGRAEIGKRNDDGSYPVTVDGSEAGSVRQLARKWEYTNENGDTSSDFYGSRAEAVVALVRNRDVRQKNDAQHAQQDQARRQTPDGWTLGDRADVAENDIIRIPRMGRDRDGRPYPESWGGPRRVTSVEHQDDGTTIVRFSNPDGSYAGGGPLFLRGPDDTFAWAHDRTRPEPTPAWRHELRPRMADIGDDIASLRNHADGLDDQDQERMRRLGELIRRVGDGDTEDLQADLRTIRDEAAWLEERYSNEDLPYETRRYKSWAVAAHRKAQRALDHPDFQHGSTGDGPDNAPDGEAPNGDGRATRARDLFGEGMNAVGGDSLPEMQELHDRLDRADSADDRDAELRDVADRMDALADMYELAGPQGEHAADRFRRAARIARGDQDDDHGNDRDDRHDTEEGGDHTPRGGQDDDGSTRDGTQSDDSPEGQGDAPDDESTDSAPDRQQDDRQDDDQPDRSQDDEESRRQRHNGDPDGGAPDPDGGPDGAGTPDTPDDSSNDSDRDGSHPDDEQDAPNPDEADAPDETSEEDDDEEKRRRRRRRRRNRGGGPGGGGPGGPGGPGLPHLNLPHLNTPAGGSGDGDGRGRHGRGHQPTDGHHAQTRHADVDSLRNAWRRGEGLTPAEDTPERRTHLAELADREGLALSPDGGLALYPEQQADGSTVWRFAQARNGSNLPGLALTTDDPEQARTLAGRFEEITDGNGDAFDWHQPWGPAAIAAWRDGEGRSLPQALHAVQHDYEQERAGAYTLPDDLTTLADHALENAFRQGLGPEDTFRLMAEMDRRDGYTDQRIRAAVPDTPPADADEAERRGRAMDEALGFGDTDVTQPAPATPGRLRREYDALDEERFQDAMRATGGRMLSAEAETEGVDARAVFSGRKYSNKRAAELASPELKRWLFGDDEHDGNGRMTYDQYRQREADRVLRSEFADFDEARLRAAIDATNGYFIRREHRHSGLDEHEVFSGGSLSARDRWRQYASEELQEWLDDNGGRVTFAQYKQQRRDNDRRDREEWEAEQRRQAPAPDAEPDAQSDAEPQNGDAPDERSGQEPEGGAGTRPTPEPAPAPAPADTQPSDGGRLLISGPDTAGDRPYNVLLPGTSAPLFRTGFSDPERAREVARVLEGITDADGNPFPWDAPDAVERARTWRSADGNTLFGEAAERLNGVGNLYEPWNSDRGRALSSRQWHQQEADWHTRENQAGYTVRADPADLRPGDEISYPMATSRGQNTNARDHHVGTVHATVTGEGRPFHYPSQFSDLGNPQIYRYRAEGSWTNQYGERTDLNEAFPNLGVVRRRPRPGEASTPAEEPQREPDPEPINGQPASWARVADLTPGDMVRMEGTTRRGRPNQRVGYVSNAPVRVEVTRRGRTEHMWRTWVTQNPDGTGAAGNVFTSINANAARATAPDDAAPGGPVSGAQAALRSGDLPDSIPTDPHSRGLFPGSTVTGANDRHGTVRGATTNTVSVHWSDGTNEPAVSPTTLTVTDSQRPDGWTPAGQRVTPHHVVSDSEGTLLGPVDEVDGDNVTINTPQGSVTRSAGDLRVTGTVRDDITDTDPVTGIDTPTAADLKEDDVVVLDLDGHLATVAITSPPRQDGDRVTLDYADTTTGEVGEIDVDARAVLPRAQGPDGHAPDLGPDNAPPPDDELIVHEPPHRIDPVTGPTVDPDLDPSDRDVIGDHASGSDDDPDAQQAAARITADLPVTPEQAQALAAQLRASADPSTREGRAALRAADHLDRAGGRTPPAGLDRPRPSNAGQVSDGDLIAMPDDRRGGQVRVFRVIDAEDGPGGVRSFLLEDEDQQWRRRIVHGAMPVWQLPEAEPDPVTPPDIDDTDAPDAPSTPDTPSAPGTPGTPGQPRARLHPGVLRVGDVIDAPTSRTGYQLNGHRRLTIISEPRRNGWWMQLTGVDDDGNVHDFGLHSGRPVDVYDRNRPTPALPPVSGPRDPNPAPQSGADRIVSDHPRAVASRIIDEAIAGTQGPGGIHALREGVAARLTPEALRDARRQARRDANASLDAAGLTDEDRAAVQQRLKRARQDAHAATVRAALRTVNDLEPLPGESDEDLAARARDLLRLIPDQISNPPGGRPNGPNGPDAGGDPDVAGTVAGHVGGAVNALINQLQAAGVDPGDADQLARTLLRQLDGSRQTTARRIARRVAAASPAAGRQPGLLARIVALLLRMGKRLVELVKAGGQKIAEKYRAARDRMRRLRAFLGRLARRVRNWPESRRLARLHRAVNLPTTDGETLAARISHWAGLMPEPGRFGQSQQRVSFWRPTSWGRLAAGRLPGRSDRIRWSPDRAADGGPGLTALRHMAALRAAGSDVDQDVTRRLSAALGDDFGHDPHAALQHADDYVAASERRLVNLQAARASATIPDDQDLDIEITAARAELASARREYADMRAQYAAAVPGAVAAALADVRDMGPEGSTSLVFGPGSDPDAERAVRGVQRLIPRSWLNTPQARRVTVVDGDAGSYDADGQRITVADLADDGLGTAGHALAQHLAQHLGDLDVAQRAYWFTRTHTGRPGARRMRPNVMSRLLRRQQTQPDTGDSFARSVQAMFNGDWYLDDDLRAFLLGLLATR</sequence>
<feature type="region of interest" description="Disordered" evidence="2">
    <location>
        <begin position="1115"/>
        <end position="1195"/>
    </location>
</feature>
<organism evidence="3 4">
    <name type="scientific">Streptomyces similanensis</name>
    <dbReference type="NCBI Taxonomy" id="1274988"/>
    <lineage>
        <taxon>Bacteria</taxon>
        <taxon>Bacillati</taxon>
        <taxon>Actinomycetota</taxon>
        <taxon>Actinomycetes</taxon>
        <taxon>Kitasatosporales</taxon>
        <taxon>Streptomycetaceae</taxon>
        <taxon>Streptomyces</taxon>
    </lineage>
</organism>
<reference evidence="4" key="1">
    <citation type="journal article" date="2019" name="Int. J. Syst. Evol. Microbiol.">
        <title>The Global Catalogue of Microorganisms (GCM) 10K type strain sequencing project: providing services to taxonomists for standard genome sequencing and annotation.</title>
        <authorList>
            <consortium name="The Broad Institute Genomics Platform"/>
            <consortium name="The Broad Institute Genome Sequencing Center for Infectious Disease"/>
            <person name="Wu L."/>
            <person name="Ma J."/>
        </authorList>
    </citation>
    <scope>NUCLEOTIDE SEQUENCE [LARGE SCALE GENOMIC DNA]</scope>
    <source>
        <strain evidence="4">JCM 18410</strain>
    </source>
</reference>
<evidence type="ECO:0000313" key="3">
    <source>
        <dbReference type="EMBL" id="GAA5070945.1"/>
    </source>
</evidence>
<gene>
    <name evidence="3" type="ORF">GCM10023336_56540</name>
</gene>
<feature type="compositionally biased region" description="Polar residues" evidence="2">
    <location>
        <begin position="2322"/>
        <end position="2331"/>
    </location>
</feature>
<feature type="compositionally biased region" description="Basic and acidic residues" evidence="2">
    <location>
        <begin position="2490"/>
        <end position="2500"/>
    </location>
</feature>
<dbReference type="Proteomes" id="UP001500124">
    <property type="component" value="Unassembled WGS sequence"/>
</dbReference>
<name>A0ABP9L895_9ACTN</name>
<accession>A0ABP9L895</accession>
<feature type="region of interest" description="Disordered" evidence="2">
    <location>
        <begin position="1842"/>
        <end position="1939"/>
    </location>
</feature>
<feature type="compositionally biased region" description="Basic and acidic residues" evidence="2">
    <location>
        <begin position="1847"/>
        <end position="1865"/>
    </location>
</feature>
<feature type="compositionally biased region" description="Low complexity" evidence="2">
    <location>
        <begin position="341"/>
        <end position="351"/>
    </location>
</feature>
<proteinExistence type="predicted"/>
<feature type="compositionally biased region" description="Basic and acidic residues" evidence="2">
    <location>
        <begin position="424"/>
        <end position="440"/>
    </location>
</feature>
<feature type="compositionally biased region" description="Basic residues" evidence="2">
    <location>
        <begin position="1384"/>
        <end position="1394"/>
    </location>
</feature>
<feature type="compositionally biased region" description="Basic and acidic residues" evidence="2">
    <location>
        <begin position="1348"/>
        <end position="1357"/>
    </location>
</feature>
<evidence type="ECO:0000256" key="1">
    <source>
        <dbReference type="SAM" id="Coils"/>
    </source>
</evidence>
<dbReference type="EMBL" id="BAABKC010000087">
    <property type="protein sequence ID" value="GAA5070945.1"/>
    <property type="molecule type" value="Genomic_DNA"/>
</dbReference>
<comment type="caution">
    <text evidence="3">The sequence shown here is derived from an EMBL/GenBank/DDBJ whole genome shotgun (WGS) entry which is preliminary data.</text>
</comment>
<evidence type="ECO:0000256" key="2">
    <source>
        <dbReference type="SAM" id="MobiDB-lite"/>
    </source>
</evidence>
<feature type="region of interest" description="Disordered" evidence="2">
    <location>
        <begin position="2763"/>
        <end position="2799"/>
    </location>
</feature>
<feature type="compositionally biased region" description="Basic and acidic residues" evidence="2">
    <location>
        <begin position="1440"/>
        <end position="1456"/>
    </location>
</feature>
<feature type="compositionally biased region" description="Basic and acidic residues" evidence="2">
    <location>
        <begin position="374"/>
        <end position="387"/>
    </location>
</feature>
<feature type="region of interest" description="Disordered" evidence="2">
    <location>
        <begin position="2248"/>
        <end position="2346"/>
    </location>
</feature>